<dbReference type="RefSeq" id="WP_172356949.1">
    <property type="nucleotide sequence ID" value="NZ_BLLH01000007.1"/>
</dbReference>
<proteinExistence type="predicted"/>
<accession>A0A6A0B8G2</accession>
<evidence type="ECO:0000313" key="2">
    <source>
        <dbReference type="Proteomes" id="UP000475928"/>
    </source>
</evidence>
<comment type="caution">
    <text evidence="1">The sequence shown here is derived from an EMBL/GenBank/DDBJ whole genome shotgun (WGS) entry which is preliminary data.</text>
</comment>
<dbReference type="Proteomes" id="UP000475928">
    <property type="component" value="Unassembled WGS sequence"/>
</dbReference>
<dbReference type="AlphaFoldDB" id="A0A6A0B8G2"/>
<sequence>MSNYEYYKELLNNSYSEVVEFLLEKYGEAQDDYFREKSYQKFLNGKIKSITKGKISRTGEGLYCHHIDENKFLNIGNTMFIKEYSIPFDSQKRDRLVYCDLIEHCILHVLISVETNGEYGLPGFEVFLKPMVKEWYIDEYIPQLKWQRNCYDKSFLKIQETIELLEDMEEVLEKI</sequence>
<keyword evidence="2" id="KW-1185">Reference proteome</keyword>
<protein>
    <submittedName>
        <fullName evidence="1">Uncharacterized protein</fullName>
    </submittedName>
</protein>
<dbReference type="EMBL" id="BLLH01000007">
    <property type="protein sequence ID" value="GFH40943.1"/>
    <property type="molecule type" value="Genomic_DNA"/>
</dbReference>
<name>A0A6A0B8G2_9LACT</name>
<evidence type="ECO:0000313" key="1">
    <source>
        <dbReference type="EMBL" id="GFH40943.1"/>
    </source>
</evidence>
<gene>
    <name evidence="1" type="ORF">Hs20B_13410</name>
</gene>
<reference evidence="1 2" key="1">
    <citation type="submission" date="2020-02" db="EMBL/GenBank/DDBJ databases">
        <title>Draft genome sequence of Lactococcus sp. Hs20B0-1.</title>
        <authorList>
            <person name="Noda S."/>
            <person name="Yuki M."/>
            <person name="Ohkuma M."/>
        </authorList>
    </citation>
    <scope>NUCLEOTIDE SEQUENCE [LARGE SCALE GENOMIC DNA]</scope>
    <source>
        <strain evidence="1 2">Hs20B0-1</strain>
    </source>
</reference>
<organism evidence="1 2">
    <name type="scientific">Pseudolactococcus insecticola</name>
    <dbReference type="NCBI Taxonomy" id="2709158"/>
    <lineage>
        <taxon>Bacteria</taxon>
        <taxon>Bacillati</taxon>
        <taxon>Bacillota</taxon>
        <taxon>Bacilli</taxon>
        <taxon>Lactobacillales</taxon>
        <taxon>Streptococcaceae</taxon>
        <taxon>Pseudolactococcus</taxon>
    </lineage>
</organism>